<dbReference type="AlphaFoldDB" id="A0A132U1D2"/>
<keyword evidence="3 6" id="KW-0812">Transmembrane</keyword>
<evidence type="ECO:0000313" key="8">
    <source>
        <dbReference type="EMBL" id="KWX77324.1"/>
    </source>
</evidence>
<evidence type="ECO:0000313" key="9">
    <source>
        <dbReference type="Proteomes" id="UP000070475"/>
    </source>
</evidence>
<dbReference type="EMBL" id="LIRB01000126">
    <property type="protein sequence ID" value="KWX77324.1"/>
    <property type="molecule type" value="Genomic_DNA"/>
</dbReference>
<evidence type="ECO:0000256" key="4">
    <source>
        <dbReference type="ARBA" id="ARBA00022989"/>
    </source>
</evidence>
<keyword evidence="5 6" id="KW-0472">Membrane</keyword>
<protein>
    <recommendedName>
        <fullName evidence="7">GtrA/DPMS transmembrane domain-containing protein</fullName>
    </recommendedName>
</protein>
<dbReference type="Pfam" id="PF04138">
    <property type="entry name" value="GtrA_DPMS_TM"/>
    <property type="match status" value="1"/>
</dbReference>
<reference evidence="8 9" key="1">
    <citation type="submission" date="2015-08" db="EMBL/GenBank/DDBJ databases">
        <title>Genomes of Paenibacillus riograndensis.</title>
        <authorList>
            <person name="Sant'Anna F.H."/>
            <person name="Souza R."/>
            <person name="Ambrosini A."/>
            <person name="Bach E."/>
            <person name="Fernandes G."/>
            <person name="Balsanelli E."/>
            <person name="Baura V.A."/>
            <person name="Pedrosa F.O."/>
            <person name="Souza E.M."/>
            <person name="Passaglia L."/>
        </authorList>
    </citation>
    <scope>NUCLEOTIDE SEQUENCE [LARGE SCALE GENOMIC DNA]</scope>
    <source>
        <strain evidence="8 9">CAS34</strain>
    </source>
</reference>
<evidence type="ECO:0000256" key="2">
    <source>
        <dbReference type="ARBA" id="ARBA00009399"/>
    </source>
</evidence>
<feature type="transmembrane region" description="Helical" evidence="6">
    <location>
        <begin position="116"/>
        <end position="137"/>
    </location>
</feature>
<gene>
    <name evidence="8" type="ORF">AMQ84_12580</name>
</gene>
<feature type="transmembrane region" description="Helical" evidence="6">
    <location>
        <begin position="81"/>
        <end position="104"/>
    </location>
</feature>
<dbReference type="InterPro" id="IPR007267">
    <property type="entry name" value="GtrA_DPMS_TM"/>
</dbReference>
<feature type="transmembrane region" description="Helical" evidence="6">
    <location>
        <begin position="26"/>
        <end position="45"/>
    </location>
</feature>
<comment type="similarity">
    <text evidence="2">Belongs to the GtrA family.</text>
</comment>
<dbReference type="InterPro" id="IPR051401">
    <property type="entry name" value="GtrA_CellWall_Glycosyl"/>
</dbReference>
<evidence type="ECO:0000256" key="3">
    <source>
        <dbReference type="ARBA" id="ARBA00022692"/>
    </source>
</evidence>
<evidence type="ECO:0000256" key="5">
    <source>
        <dbReference type="ARBA" id="ARBA00023136"/>
    </source>
</evidence>
<feature type="transmembrane region" description="Helical" evidence="6">
    <location>
        <begin position="51"/>
        <end position="69"/>
    </location>
</feature>
<dbReference type="Proteomes" id="UP000070475">
    <property type="component" value="Unassembled WGS sequence"/>
</dbReference>
<comment type="caution">
    <text evidence="8">The sequence shown here is derived from an EMBL/GenBank/DDBJ whole genome shotgun (WGS) entry which is preliminary data.</text>
</comment>
<sequence length="143" mass="16835">MLELVLRLIKITLDVYDFMNKQSLRFIIVGILNTIVGFVVYALYLKYINNSYLQALILSNIVGITHSYIWNNNWTFTMKKFSLKSVVRFTSIYLISFVINLLFLRVLVDDMEMGKLFAQGISLFFTTLISFFGHKYWSFAKQR</sequence>
<evidence type="ECO:0000259" key="7">
    <source>
        <dbReference type="Pfam" id="PF04138"/>
    </source>
</evidence>
<evidence type="ECO:0000256" key="1">
    <source>
        <dbReference type="ARBA" id="ARBA00004141"/>
    </source>
</evidence>
<keyword evidence="9" id="KW-1185">Reference proteome</keyword>
<name>A0A132U1D2_9BACL</name>
<proteinExistence type="inferred from homology"/>
<evidence type="ECO:0000256" key="6">
    <source>
        <dbReference type="SAM" id="Phobius"/>
    </source>
</evidence>
<accession>A0A132U1D2</accession>
<dbReference type="GO" id="GO:0000271">
    <property type="term" value="P:polysaccharide biosynthetic process"/>
    <property type="evidence" value="ECO:0007669"/>
    <property type="project" value="InterPro"/>
</dbReference>
<comment type="subcellular location">
    <subcellularLocation>
        <location evidence="1">Membrane</location>
        <topology evidence="1">Multi-pass membrane protein</topology>
    </subcellularLocation>
</comment>
<dbReference type="PANTHER" id="PTHR38459:SF1">
    <property type="entry name" value="PROPHAGE BACTOPRENOL-LINKED GLUCOSE TRANSLOCASE HOMOLOG"/>
    <property type="match status" value="1"/>
</dbReference>
<dbReference type="PATRIC" id="fig|483937.3.peg.2511"/>
<keyword evidence="4 6" id="KW-1133">Transmembrane helix</keyword>
<dbReference type="OrthoDB" id="9812049at2"/>
<feature type="domain" description="GtrA/DPMS transmembrane" evidence="7">
    <location>
        <begin position="25"/>
        <end position="139"/>
    </location>
</feature>
<dbReference type="PANTHER" id="PTHR38459">
    <property type="entry name" value="PROPHAGE BACTOPRENOL-LINKED GLUCOSE TRANSLOCASE HOMOLOG"/>
    <property type="match status" value="1"/>
</dbReference>
<organism evidence="8 9">
    <name type="scientific">Paenibacillus riograndensis</name>
    <dbReference type="NCBI Taxonomy" id="483937"/>
    <lineage>
        <taxon>Bacteria</taxon>
        <taxon>Bacillati</taxon>
        <taxon>Bacillota</taxon>
        <taxon>Bacilli</taxon>
        <taxon>Bacillales</taxon>
        <taxon>Paenibacillaceae</taxon>
        <taxon>Paenibacillus</taxon>
        <taxon>Paenibacillus sonchi group</taxon>
    </lineage>
</organism>
<dbReference type="GO" id="GO:0005886">
    <property type="term" value="C:plasma membrane"/>
    <property type="evidence" value="ECO:0007669"/>
    <property type="project" value="TreeGrafter"/>
</dbReference>